<protein>
    <submittedName>
        <fullName evidence="1">Uncharacterized protein</fullName>
    </submittedName>
</protein>
<proteinExistence type="predicted"/>
<dbReference type="RefSeq" id="WP_155932683.1">
    <property type="nucleotide sequence ID" value="NZ_WODC01000002.1"/>
</dbReference>
<reference evidence="1 2" key="1">
    <citation type="submission" date="2019-11" db="EMBL/GenBank/DDBJ databases">
        <title>Pseudodesulfovibrio alkaliphilus, sp. nov., an alkaliphilic sulfate-reducing bacteria from mud volcano of Taman peninsula, Russia.</title>
        <authorList>
            <person name="Frolova A."/>
            <person name="Merkel A.Y."/>
            <person name="Slobodkin A.I."/>
        </authorList>
    </citation>
    <scope>NUCLEOTIDE SEQUENCE [LARGE SCALE GENOMIC DNA]</scope>
    <source>
        <strain evidence="1 2">F-1</strain>
    </source>
</reference>
<evidence type="ECO:0000313" key="2">
    <source>
        <dbReference type="Proteomes" id="UP000461162"/>
    </source>
</evidence>
<name>A0A7K1KLN2_9BACT</name>
<dbReference type="EMBL" id="WODC01000002">
    <property type="protein sequence ID" value="MUM76988.1"/>
    <property type="molecule type" value="Genomic_DNA"/>
</dbReference>
<organism evidence="1 2">
    <name type="scientific">Pseudodesulfovibrio alkaliphilus</name>
    <dbReference type="NCBI Taxonomy" id="2661613"/>
    <lineage>
        <taxon>Bacteria</taxon>
        <taxon>Pseudomonadati</taxon>
        <taxon>Thermodesulfobacteriota</taxon>
        <taxon>Desulfovibrionia</taxon>
        <taxon>Desulfovibrionales</taxon>
        <taxon>Desulfovibrionaceae</taxon>
    </lineage>
</organism>
<dbReference type="AlphaFoldDB" id="A0A7K1KLN2"/>
<gene>
    <name evidence="1" type="ORF">GKC30_05000</name>
</gene>
<evidence type="ECO:0000313" key="1">
    <source>
        <dbReference type="EMBL" id="MUM76988.1"/>
    </source>
</evidence>
<comment type="caution">
    <text evidence="1">The sequence shown here is derived from an EMBL/GenBank/DDBJ whole genome shotgun (WGS) entry which is preliminary data.</text>
</comment>
<sequence length="125" mass="13962">MQKQDVERFITFLEERAAQVRELERQGEAVLAAQGQLAFQAKAEEKAELLASLSADAAKYTRQLDGEEGVQVARRLEQFSTSASTALRIGSVFFMTALLYPEDHKPGEPNDLEAFIAELKRKMEG</sequence>
<keyword evidence="2" id="KW-1185">Reference proteome</keyword>
<accession>A0A7K1KLN2</accession>
<dbReference type="Proteomes" id="UP000461162">
    <property type="component" value="Unassembled WGS sequence"/>
</dbReference>